<evidence type="ECO:0000259" key="1">
    <source>
        <dbReference type="Pfam" id="PF00753"/>
    </source>
</evidence>
<dbReference type="PANTHER" id="PTHR30619:SF1">
    <property type="entry name" value="RECOMBINATION PROTEIN 2"/>
    <property type="match status" value="1"/>
</dbReference>
<dbReference type="InterPro" id="IPR036866">
    <property type="entry name" value="RibonucZ/Hydroxyglut_hydro"/>
</dbReference>
<dbReference type="Gene3D" id="3.60.15.10">
    <property type="entry name" value="Ribonuclease Z/Hydroxyacylglutathione hydrolase-like"/>
    <property type="match status" value="1"/>
</dbReference>
<dbReference type="InterPro" id="IPR052159">
    <property type="entry name" value="Competence_DNA_uptake"/>
</dbReference>
<evidence type="ECO:0000313" key="2">
    <source>
        <dbReference type="EMBL" id="MBC3873492.1"/>
    </source>
</evidence>
<name>A0ABR6YA25_9BURK</name>
<gene>
    <name evidence="2" type="ORF">H8K55_07835</name>
</gene>
<dbReference type="EMBL" id="JACOGA010000006">
    <property type="protein sequence ID" value="MBC3873492.1"/>
    <property type="molecule type" value="Genomic_DNA"/>
</dbReference>
<dbReference type="Proteomes" id="UP000624279">
    <property type="component" value="Unassembled WGS sequence"/>
</dbReference>
<dbReference type="InterPro" id="IPR035681">
    <property type="entry name" value="ComA-like_MBL"/>
</dbReference>
<proteinExistence type="predicted"/>
<feature type="domain" description="Metallo-beta-lactamase" evidence="1">
    <location>
        <begin position="122"/>
        <end position="373"/>
    </location>
</feature>
<dbReference type="SUPFAM" id="SSF56281">
    <property type="entry name" value="Metallo-hydrolase/oxidoreductase"/>
    <property type="match status" value="1"/>
</dbReference>
<dbReference type="CDD" id="cd07731">
    <property type="entry name" value="ComA-like_MBL-fold"/>
    <property type="match status" value="1"/>
</dbReference>
<reference evidence="2 3" key="1">
    <citation type="submission" date="2020-08" db="EMBL/GenBank/DDBJ databases">
        <title>Novel species isolated from subtropical streams in China.</title>
        <authorList>
            <person name="Lu H."/>
        </authorList>
    </citation>
    <scope>NUCLEOTIDE SEQUENCE [LARGE SCALE GENOMIC DNA]</scope>
    <source>
        <strain evidence="2 3">LX15W</strain>
    </source>
</reference>
<evidence type="ECO:0000313" key="3">
    <source>
        <dbReference type="Proteomes" id="UP000624279"/>
    </source>
</evidence>
<accession>A0ABR6YA25</accession>
<dbReference type="RefSeq" id="WP_186941527.1">
    <property type="nucleotide sequence ID" value="NZ_JACOGA010000006.1"/>
</dbReference>
<dbReference type="InterPro" id="IPR001279">
    <property type="entry name" value="Metallo-B-lactamas"/>
</dbReference>
<sequence>MPKNFVSLWMLSNSRSAIAVALGFLVHIGVATASDCIAPSGSAVAAVTLRTSPTAKSTANGKLESGQTLPLIASMPGWYETQLANGQTAFASKRSTEVIACPEGSANVLTVPEVQYELHAIDVGTGLSVLVRGPDFALLYDAGSNDDMARGDNNRTLAYLNTLQPPIQKLSHVILSHPHRDHVELLPDVVTRLKPSNVWNSGAYNDICGYRNFLFAIAADPSIQYHTATQDEGNESIEMAAKNCYGDKQPSQTLTLNHGKKITNEKISLGQGASMTFLFVDGSPRSSLNENSLAVRLDLGTHKILLMGDAEAGGRNLPSTTPKESSIEGKLLACCTEELKADILVVGHHGSKTSSRKKFLDAVGAKTFIVSAGPTKYATVVLPDQEIITELEKLGQVFRTDLEDASCLMSPDKVGADSDGKPGGCDNVFVKIPVSKSISINYRRISD</sequence>
<protein>
    <submittedName>
        <fullName evidence="2">MBL fold metallo-hydrolase</fullName>
    </submittedName>
</protein>
<organism evidence="2 3">
    <name type="scientific">Undibacterium flavidum</name>
    <dbReference type="NCBI Taxonomy" id="2762297"/>
    <lineage>
        <taxon>Bacteria</taxon>
        <taxon>Pseudomonadati</taxon>
        <taxon>Pseudomonadota</taxon>
        <taxon>Betaproteobacteria</taxon>
        <taxon>Burkholderiales</taxon>
        <taxon>Oxalobacteraceae</taxon>
        <taxon>Undibacterium</taxon>
    </lineage>
</organism>
<dbReference type="PANTHER" id="PTHR30619">
    <property type="entry name" value="DNA INTERNALIZATION/COMPETENCE PROTEIN COMEC/REC2"/>
    <property type="match status" value="1"/>
</dbReference>
<dbReference type="Pfam" id="PF00753">
    <property type="entry name" value="Lactamase_B"/>
    <property type="match status" value="1"/>
</dbReference>
<keyword evidence="3" id="KW-1185">Reference proteome</keyword>
<comment type="caution">
    <text evidence="2">The sequence shown here is derived from an EMBL/GenBank/DDBJ whole genome shotgun (WGS) entry which is preliminary data.</text>
</comment>